<dbReference type="InterPro" id="IPR000683">
    <property type="entry name" value="Gfo/Idh/MocA-like_OxRdtase_N"/>
</dbReference>
<dbReference type="GO" id="GO:0000166">
    <property type="term" value="F:nucleotide binding"/>
    <property type="evidence" value="ECO:0007669"/>
    <property type="project" value="InterPro"/>
</dbReference>
<dbReference type="SUPFAM" id="SSF51735">
    <property type="entry name" value="NAD(P)-binding Rossmann-fold domains"/>
    <property type="match status" value="1"/>
</dbReference>
<name>A0A1G9EW46_9GAMM</name>
<dbReference type="RefSeq" id="WP_089724534.1">
    <property type="nucleotide sequence ID" value="NZ_FNGI01000001.1"/>
</dbReference>
<evidence type="ECO:0000313" key="2">
    <source>
        <dbReference type="EMBL" id="SDK80341.1"/>
    </source>
</evidence>
<dbReference type="Proteomes" id="UP000198654">
    <property type="component" value="Unassembled WGS sequence"/>
</dbReference>
<dbReference type="OrthoDB" id="9781031at2"/>
<keyword evidence="3" id="KW-1185">Reference proteome</keyword>
<evidence type="ECO:0000259" key="1">
    <source>
        <dbReference type="Pfam" id="PF01408"/>
    </source>
</evidence>
<reference evidence="2 3" key="1">
    <citation type="submission" date="2016-10" db="EMBL/GenBank/DDBJ databases">
        <authorList>
            <person name="de Groot N.N."/>
        </authorList>
    </citation>
    <scope>NUCLEOTIDE SEQUENCE [LARGE SCALE GENOMIC DNA]</scope>
    <source>
        <strain evidence="2 3">DSM 14789</strain>
    </source>
</reference>
<sequence length="305" mass="33819">MLTRVGVLGLSPGNGHPFSYSSIINGYSDKGLSEAGWPVIYDYVRCRHASDFGVGDLKVTHAWTQEPSQTSALCLAANIEHAVKSPADMLGEVDAVIIARDDHTTHRYFAEPFLEAGIPALIDKPLTLNKDDLDYFIPCLEAGMLMSCSSMRYAKELDAVKNNISGYGDLRLVRGTIINDWERYGVHLLDAIFPLMKSRPVSVRAVSSNHDSVVITMSDGTPVVIDALHEAPKIFRVEAFGTQKISSHDITDNFSMFRRLLWEFWSMIRHKRPPYSPKCTVDVISTLIAGKQALQSGNEVAIDVY</sequence>
<organism evidence="2 3">
    <name type="scientific">Modicisalibacter muralis</name>
    <dbReference type="NCBI Taxonomy" id="119000"/>
    <lineage>
        <taxon>Bacteria</taxon>
        <taxon>Pseudomonadati</taxon>
        <taxon>Pseudomonadota</taxon>
        <taxon>Gammaproteobacteria</taxon>
        <taxon>Oceanospirillales</taxon>
        <taxon>Halomonadaceae</taxon>
        <taxon>Modicisalibacter</taxon>
    </lineage>
</organism>
<protein>
    <submittedName>
        <fullName evidence="2">Predicted dehydrogenase</fullName>
    </submittedName>
</protein>
<gene>
    <name evidence="2" type="ORF">SAMN05661010_00138</name>
</gene>
<dbReference type="Gene3D" id="3.30.360.10">
    <property type="entry name" value="Dihydrodipicolinate Reductase, domain 2"/>
    <property type="match status" value="1"/>
</dbReference>
<evidence type="ECO:0000313" key="3">
    <source>
        <dbReference type="Proteomes" id="UP000198654"/>
    </source>
</evidence>
<dbReference type="InterPro" id="IPR036291">
    <property type="entry name" value="NAD(P)-bd_dom_sf"/>
</dbReference>
<accession>A0A1G9EW46</accession>
<proteinExistence type="predicted"/>
<dbReference type="STRING" id="119000.SAMN05661010_00138"/>
<feature type="domain" description="Gfo/Idh/MocA-like oxidoreductase N-terminal" evidence="1">
    <location>
        <begin position="56"/>
        <end position="133"/>
    </location>
</feature>
<dbReference type="AlphaFoldDB" id="A0A1G9EW46"/>
<dbReference type="EMBL" id="FNGI01000001">
    <property type="protein sequence ID" value="SDK80341.1"/>
    <property type="molecule type" value="Genomic_DNA"/>
</dbReference>
<dbReference type="Pfam" id="PF01408">
    <property type="entry name" value="GFO_IDH_MocA"/>
    <property type="match status" value="1"/>
</dbReference>
<dbReference type="Gene3D" id="3.40.50.720">
    <property type="entry name" value="NAD(P)-binding Rossmann-like Domain"/>
    <property type="match status" value="1"/>
</dbReference>